<dbReference type="eggNOG" id="ENOG502QQ0T">
    <property type="taxonomic scope" value="Eukaryota"/>
</dbReference>
<dbReference type="GeneID" id="18874904"/>
<dbReference type="OrthoDB" id="5600085at2759"/>
<evidence type="ECO:0000259" key="9">
    <source>
        <dbReference type="PROSITE" id="PS50073"/>
    </source>
</evidence>
<evidence type="ECO:0000256" key="5">
    <source>
        <dbReference type="ARBA" id="ARBA00023015"/>
    </source>
</evidence>
<dbReference type="Gene3D" id="3.90.430.10">
    <property type="entry name" value="Copper fist DNA-binding domain"/>
    <property type="match status" value="1"/>
</dbReference>
<dbReference type="HOGENOM" id="CLU_031396_1_0_1"/>
<dbReference type="OMA" id="CTNCETH"/>
<dbReference type="KEGG" id="spaa:SPAPADRAFT_63766"/>
<feature type="compositionally biased region" description="Low complexity" evidence="8">
    <location>
        <begin position="326"/>
        <end position="340"/>
    </location>
</feature>
<keyword evidence="2" id="KW-0479">Metal-binding</keyword>
<dbReference type="RefSeq" id="XP_007377924.1">
    <property type="nucleotide sequence ID" value="XM_007377862.1"/>
</dbReference>
<dbReference type="InParanoid" id="G3AVD9"/>
<keyword evidence="6" id="KW-0804">Transcription</keyword>
<feature type="region of interest" description="Disordered" evidence="8">
    <location>
        <begin position="412"/>
        <end position="462"/>
    </location>
</feature>
<evidence type="ECO:0000256" key="3">
    <source>
        <dbReference type="ARBA" id="ARBA00022833"/>
    </source>
</evidence>
<evidence type="ECO:0000256" key="8">
    <source>
        <dbReference type="SAM" id="MobiDB-lite"/>
    </source>
</evidence>
<dbReference type="InterPro" id="IPR036395">
    <property type="entry name" value="Cu_fist_DNA-bd_dom_sf"/>
</dbReference>
<keyword evidence="3" id="KW-0862">Zinc</keyword>
<proteinExistence type="predicted"/>
<dbReference type="GO" id="GO:0006879">
    <property type="term" value="P:intracellular iron ion homeostasis"/>
    <property type="evidence" value="ECO:0007669"/>
    <property type="project" value="TreeGrafter"/>
</dbReference>
<evidence type="ECO:0000256" key="7">
    <source>
        <dbReference type="ARBA" id="ARBA00023242"/>
    </source>
</evidence>
<dbReference type="GO" id="GO:0005507">
    <property type="term" value="F:copper ion binding"/>
    <property type="evidence" value="ECO:0007669"/>
    <property type="project" value="InterPro"/>
</dbReference>
<name>G3AVD9_SPAPN</name>
<dbReference type="GO" id="GO:0000981">
    <property type="term" value="F:DNA-binding transcription factor activity, RNA polymerase II-specific"/>
    <property type="evidence" value="ECO:0007669"/>
    <property type="project" value="TreeGrafter"/>
</dbReference>
<sequence length="462" mass="50578">MECIRGHRSSSCKHHTRPLLQVRSKGRPNVYANGNPNHRIAVFAEEIAKEEPDSPDFELNKCKKSQPVVILKASPKQVIDLVSGVIVGPYDEASCQPSNVKPKTTPPVINSDSFINSSTCCNPTVHSSNVSKPNKSCGCCANKKKPVNKSKILESYIKKKIEKRINVKSQPKSTGWTWTFVNEYSPEADPSITVAPTKIKTEDESQIEQPQTAPSSSSSTQIFDVVSIPSCSIPGTCSCDENCTCAGCMVHGNSKASMNEIAKYLPLPDSNFNNNLQDSGNIIFNSVPGLPGHITTYPHNQRHDNSYANQFPNPTLTQSSPYQQDTVSNSSATASTGSASPNVCSCPSDGCDCTNCETHGIINGYKLDDYFKTHNFTSMNDLFNDFPMNGGEDIYSVMKQENDLLYEQLLKPSAGDPERSLLQQSQQQPPQPQLPPQPPQPPQPQQPPQHPQPPSRSCCSKH</sequence>
<dbReference type="GO" id="GO:0005634">
    <property type="term" value="C:nucleus"/>
    <property type="evidence" value="ECO:0007669"/>
    <property type="project" value="UniProtKB-SubCell"/>
</dbReference>
<evidence type="ECO:0000313" key="11">
    <source>
        <dbReference type="Proteomes" id="UP000000709"/>
    </source>
</evidence>
<dbReference type="EMBL" id="GL996506">
    <property type="protein sequence ID" value="EGW30158.1"/>
    <property type="molecule type" value="Genomic_DNA"/>
</dbReference>
<evidence type="ECO:0000256" key="2">
    <source>
        <dbReference type="ARBA" id="ARBA00022723"/>
    </source>
</evidence>
<dbReference type="PROSITE" id="PS50073">
    <property type="entry name" value="COPPER_FIST_2"/>
    <property type="match status" value="1"/>
</dbReference>
<dbReference type="PANTHER" id="PTHR28088">
    <property type="entry name" value="TRANSCRIPTIONAL ACTIVATOR HAA1-RELATED"/>
    <property type="match status" value="1"/>
</dbReference>
<dbReference type="SMART" id="SM00412">
    <property type="entry name" value="Cu_FIST"/>
    <property type="match status" value="1"/>
</dbReference>
<dbReference type="SMART" id="SM01090">
    <property type="entry name" value="Copper-fist"/>
    <property type="match status" value="1"/>
</dbReference>
<gene>
    <name evidence="10" type="ORF">SPAPADRAFT_63766</name>
</gene>
<dbReference type="PRINTS" id="PR00617">
    <property type="entry name" value="COPPERFIST"/>
</dbReference>
<keyword evidence="4" id="KW-0186">Copper</keyword>
<dbReference type="FunCoup" id="G3AVD9">
    <property type="interactions" value="500"/>
</dbReference>
<dbReference type="InterPro" id="IPR051763">
    <property type="entry name" value="Copper_Homeo_Regul"/>
</dbReference>
<reference evidence="10 11" key="1">
    <citation type="journal article" date="2011" name="Proc. Natl. Acad. Sci. U.S.A.">
        <title>Comparative genomics of xylose-fermenting fungi for enhanced biofuel production.</title>
        <authorList>
            <person name="Wohlbach D.J."/>
            <person name="Kuo A."/>
            <person name="Sato T.K."/>
            <person name="Potts K.M."/>
            <person name="Salamov A.A."/>
            <person name="LaButti K.M."/>
            <person name="Sun H."/>
            <person name="Clum A."/>
            <person name="Pangilinan J.L."/>
            <person name="Lindquist E.A."/>
            <person name="Lucas S."/>
            <person name="Lapidus A."/>
            <person name="Jin M."/>
            <person name="Gunawan C."/>
            <person name="Balan V."/>
            <person name="Dale B.E."/>
            <person name="Jeffries T.W."/>
            <person name="Zinkel R."/>
            <person name="Barry K.W."/>
            <person name="Grigoriev I.V."/>
            <person name="Gasch A.P."/>
        </authorList>
    </citation>
    <scope>NUCLEOTIDE SEQUENCE [LARGE SCALE GENOMIC DNA]</scope>
    <source>
        <strain evidence="11">NRRL Y-27907 / 11-Y1</strain>
    </source>
</reference>
<evidence type="ECO:0000256" key="4">
    <source>
        <dbReference type="ARBA" id="ARBA00023008"/>
    </source>
</evidence>
<evidence type="ECO:0000313" key="10">
    <source>
        <dbReference type="EMBL" id="EGW30158.1"/>
    </source>
</evidence>
<accession>G3AVD9</accession>
<dbReference type="InterPro" id="IPR001083">
    <property type="entry name" value="Cu_fist_DNA-bd_dom"/>
</dbReference>
<dbReference type="AlphaFoldDB" id="G3AVD9"/>
<dbReference type="Proteomes" id="UP000000709">
    <property type="component" value="Unassembled WGS sequence"/>
</dbReference>
<evidence type="ECO:0000256" key="6">
    <source>
        <dbReference type="ARBA" id="ARBA00023163"/>
    </source>
</evidence>
<keyword evidence="7" id="KW-0539">Nucleus</keyword>
<feature type="compositionally biased region" description="Pro residues" evidence="8">
    <location>
        <begin position="429"/>
        <end position="454"/>
    </location>
</feature>
<dbReference type="GO" id="GO:0000978">
    <property type="term" value="F:RNA polymerase II cis-regulatory region sequence-specific DNA binding"/>
    <property type="evidence" value="ECO:0007669"/>
    <property type="project" value="TreeGrafter"/>
</dbReference>
<keyword evidence="11" id="KW-1185">Reference proteome</keyword>
<dbReference type="GO" id="GO:0045944">
    <property type="term" value="P:positive regulation of transcription by RNA polymerase II"/>
    <property type="evidence" value="ECO:0007669"/>
    <property type="project" value="TreeGrafter"/>
</dbReference>
<comment type="subcellular location">
    <subcellularLocation>
        <location evidence="1">Nucleus</location>
    </subcellularLocation>
</comment>
<keyword evidence="5" id="KW-0805">Transcription regulation</keyword>
<feature type="compositionally biased region" description="Polar residues" evidence="8">
    <location>
        <begin position="306"/>
        <end position="325"/>
    </location>
</feature>
<dbReference type="Pfam" id="PF00649">
    <property type="entry name" value="Copper-fist"/>
    <property type="match status" value="1"/>
</dbReference>
<dbReference type="GO" id="GO:0006878">
    <property type="term" value="P:intracellular copper ion homeostasis"/>
    <property type="evidence" value="ECO:0007669"/>
    <property type="project" value="TreeGrafter"/>
</dbReference>
<protein>
    <recommendedName>
        <fullName evidence="9">Copper-fist domain-containing protein</fullName>
    </recommendedName>
</protein>
<dbReference type="PANTHER" id="PTHR28088:SF5">
    <property type="entry name" value="TRANSCRIPTIONAL ACTIVATOR HAA1-RELATED"/>
    <property type="match status" value="1"/>
</dbReference>
<feature type="domain" description="Copper-fist" evidence="9">
    <location>
        <begin position="1"/>
        <end position="29"/>
    </location>
</feature>
<organism evidence="11">
    <name type="scientific">Spathaspora passalidarum (strain NRRL Y-27907 / 11-Y1)</name>
    <dbReference type="NCBI Taxonomy" id="619300"/>
    <lineage>
        <taxon>Eukaryota</taxon>
        <taxon>Fungi</taxon>
        <taxon>Dikarya</taxon>
        <taxon>Ascomycota</taxon>
        <taxon>Saccharomycotina</taxon>
        <taxon>Pichiomycetes</taxon>
        <taxon>Debaryomycetaceae</taxon>
        <taxon>Spathaspora</taxon>
    </lineage>
</organism>
<dbReference type="SUPFAM" id="SSF57879">
    <property type="entry name" value="Zinc domain conserved in yeast copper-regulated transcription factors"/>
    <property type="match status" value="1"/>
</dbReference>
<evidence type="ECO:0000256" key="1">
    <source>
        <dbReference type="ARBA" id="ARBA00004123"/>
    </source>
</evidence>
<feature type="region of interest" description="Disordered" evidence="8">
    <location>
        <begin position="298"/>
        <end position="343"/>
    </location>
</feature>